<evidence type="ECO:0000313" key="2">
    <source>
        <dbReference type="EMBL" id="MFC0213836.1"/>
    </source>
</evidence>
<keyword evidence="1" id="KW-0812">Transmembrane</keyword>
<organism evidence="2 3">
    <name type="scientific">Paenibacillus chartarius</name>
    <dbReference type="NCBI Taxonomy" id="747481"/>
    <lineage>
        <taxon>Bacteria</taxon>
        <taxon>Bacillati</taxon>
        <taxon>Bacillota</taxon>
        <taxon>Bacilli</taxon>
        <taxon>Bacillales</taxon>
        <taxon>Paenibacillaceae</taxon>
        <taxon>Paenibacillus</taxon>
    </lineage>
</organism>
<evidence type="ECO:0000313" key="3">
    <source>
        <dbReference type="Proteomes" id="UP001589776"/>
    </source>
</evidence>
<protein>
    <submittedName>
        <fullName evidence="2">Type II secretion system F family protein</fullName>
    </submittedName>
</protein>
<keyword evidence="1" id="KW-0472">Membrane</keyword>
<dbReference type="Proteomes" id="UP001589776">
    <property type="component" value="Unassembled WGS sequence"/>
</dbReference>
<gene>
    <name evidence="2" type="ORF">ACFFK0_15505</name>
</gene>
<feature type="transmembrane region" description="Helical" evidence="1">
    <location>
        <begin position="232"/>
        <end position="252"/>
    </location>
</feature>
<sequence>MKRNGWGQLPWPLPWRYVSAARACGWELPHFLYISMLAAAIAGGLSLGSLFHHPWLGLGMAVFAAYAAPGELLEAVRRRNRKKLRNTWIETIRLLHNSYLVCGEWRKAIQLSLSHMPDETRGLFREWFRCEHLGMSLPDMIWEGKKRMPIAELNLFWEAIQLLENVGGPLGETLLEESVAWIEEASARAEDMDREISARLTESRHLFVLFLVELLFLRIVEGTFFSGLFDSAIGQTAMVVLFSMNALCVMWVRLHIRKLENG</sequence>
<proteinExistence type="predicted"/>
<evidence type="ECO:0000256" key="1">
    <source>
        <dbReference type="SAM" id="Phobius"/>
    </source>
</evidence>
<keyword evidence="1" id="KW-1133">Transmembrane helix</keyword>
<feature type="transmembrane region" description="Helical" evidence="1">
    <location>
        <begin position="57"/>
        <end position="76"/>
    </location>
</feature>
<accession>A0ABV6DMG0</accession>
<name>A0ABV6DMG0_9BACL</name>
<keyword evidence="3" id="KW-1185">Reference proteome</keyword>
<reference evidence="2 3" key="1">
    <citation type="submission" date="2024-09" db="EMBL/GenBank/DDBJ databases">
        <authorList>
            <person name="Sun Q."/>
            <person name="Mori K."/>
        </authorList>
    </citation>
    <scope>NUCLEOTIDE SEQUENCE [LARGE SCALE GENOMIC DNA]</scope>
    <source>
        <strain evidence="2 3">CCM 7759</strain>
    </source>
</reference>
<feature type="transmembrane region" description="Helical" evidence="1">
    <location>
        <begin position="206"/>
        <end position="226"/>
    </location>
</feature>
<comment type="caution">
    <text evidence="2">The sequence shown here is derived from an EMBL/GenBank/DDBJ whole genome shotgun (WGS) entry which is preliminary data.</text>
</comment>
<dbReference type="EMBL" id="JBHLWN010000063">
    <property type="protein sequence ID" value="MFC0213836.1"/>
    <property type="molecule type" value="Genomic_DNA"/>
</dbReference>
<feature type="transmembrane region" description="Helical" evidence="1">
    <location>
        <begin position="31"/>
        <end position="51"/>
    </location>
</feature>
<dbReference type="RefSeq" id="WP_377471168.1">
    <property type="nucleotide sequence ID" value="NZ_JBHLWN010000063.1"/>
</dbReference>